<keyword evidence="2" id="KW-0805">Transcription regulation</keyword>
<dbReference type="InterPro" id="IPR055166">
    <property type="entry name" value="Transc_reg_Sar_Rot_HTH"/>
</dbReference>
<dbReference type="GO" id="GO:0003677">
    <property type="term" value="F:DNA binding"/>
    <property type="evidence" value="ECO:0007669"/>
    <property type="project" value="UniProtKB-KW"/>
</dbReference>
<comment type="subcellular location">
    <subcellularLocation>
        <location evidence="1">Cytoplasm</location>
    </subcellularLocation>
</comment>
<evidence type="ECO:0000256" key="4">
    <source>
        <dbReference type="ARBA" id="ARBA00023163"/>
    </source>
</evidence>
<sequence>MLIVYMSDSLKLENQLCHRFYLLSNAFTRAYRPLLDELDITYPQYLVLMALWEVGETTIASVTDKTGIDAGAMTQILKKLVSKGIVGIRKDEQDKRVKNVYLTADGQGLKKSATSIPSQMLCKFNGLDPSELKQLVSLLDRLNTCFKNVDDNKS</sequence>
<comment type="similarity">
    <text evidence="5">Belongs to the SarZ family.</text>
</comment>
<organism evidence="9 10">
    <name type="scientific">Thalassotalea marina</name>
    <dbReference type="NCBI Taxonomy" id="1673741"/>
    <lineage>
        <taxon>Bacteria</taxon>
        <taxon>Pseudomonadati</taxon>
        <taxon>Pseudomonadota</taxon>
        <taxon>Gammaproteobacteria</taxon>
        <taxon>Alteromonadales</taxon>
        <taxon>Colwelliaceae</taxon>
        <taxon>Thalassotalea</taxon>
    </lineage>
</organism>
<proteinExistence type="inferred from homology"/>
<dbReference type="SMART" id="SM00347">
    <property type="entry name" value="HTH_MARR"/>
    <property type="match status" value="1"/>
</dbReference>
<dbReference type="Gene3D" id="1.10.10.10">
    <property type="entry name" value="Winged helix-like DNA-binding domain superfamily/Winged helix DNA-binding domain"/>
    <property type="match status" value="1"/>
</dbReference>
<evidence type="ECO:0000256" key="7">
    <source>
        <dbReference type="ARBA" id="ARBA00047207"/>
    </source>
</evidence>
<evidence type="ECO:0000313" key="10">
    <source>
        <dbReference type="Proteomes" id="UP000623842"/>
    </source>
</evidence>
<dbReference type="GO" id="GO:0003700">
    <property type="term" value="F:DNA-binding transcription factor activity"/>
    <property type="evidence" value="ECO:0007669"/>
    <property type="project" value="InterPro"/>
</dbReference>
<protein>
    <recommendedName>
        <fullName evidence="6">HTH-type transcriptional regulator SarZ</fullName>
    </recommendedName>
    <alternativeName>
        <fullName evidence="7">Staphylococcal accessory regulator Z</fullName>
    </alternativeName>
</protein>
<evidence type="ECO:0000256" key="1">
    <source>
        <dbReference type="ARBA" id="ARBA00004496"/>
    </source>
</evidence>
<feature type="domain" description="HTH marR-type" evidence="8">
    <location>
        <begin position="13"/>
        <end position="144"/>
    </location>
</feature>
<evidence type="ECO:0000256" key="6">
    <source>
        <dbReference type="ARBA" id="ARBA00047188"/>
    </source>
</evidence>
<evidence type="ECO:0000256" key="2">
    <source>
        <dbReference type="ARBA" id="ARBA00023015"/>
    </source>
</evidence>
<reference evidence="9" key="2">
    <citation type="submission" date="2020-09" db="EMBL/GenBank/DDBJ databases">
        <authorList>
            <person name="Sun Q."/>
            <person name="Kim S."/>
        </authorList>
    </citation>
    <scope>NUCLEOTIDE SEQUENCE</scope>
    <source>
        <strain evidence="9">KCTC 42731</strain>
    </source>
</reference>
<dbReference type="InterPro" id="IPR036388">
    <property type="entry name" value="WH-like_DNA-bd_sf"/>
</dbReference>
<dbReference type="SUPFAM" id="SSF46785">
    <property type="entry name" value="Winged helix' DNA-binding domain"/>
    <property type="match status" value="1"/>
</dbReference>
<dbReference type="AlphaFoldDB" id="A0A919EKF8"/>
<name>A0A919EKF8_9GAMM</name>
<dbReference type="PROSITE" id="PS50995">
    <property type="entry name" value="HTH_MARR_2"/>
    <property type="match status" value="1"/>
</dbReference>
<gene>
    <name evidence="9" type="primary">ohrR</name>
    <name evidence="9" type="ORF">GCM10017161_23700</name>
</gene>
<dbReference type="GO" id="GO:0005737">
    <property type="term" value="C:cytoplasm"/>
    <property type="evidence" value="ECO:0007669"/>
    <property type="project" value="UniProtKB-SubCell"/>
</dbReference>
<evidence type="ECO:0000259" key="8">
    <source>
        <dbReference type="PROSITE" id="PS50995"/>
    </source>
</evidence>
<keyword evidence="3" id="KW-0238">DNA-binding</keyword>
<dbReference type="InterPro" id="IPR036390">
    <property type="entry name" value="WH_DNA-bd_sf"/>
</dbReference>
<dbReference type="PANTHER" id="PTHR42756">
    <property type="entry name" value="TRANSCRIPTIONAL REGULATOR, MARR"/>
    <property type="match status" value="1"/>
</dbReference>
<accession>A0A919EKF8</accession>
<keyword evidence="4" id="KW-0804">Transcription</keyword>
<evidence type="ECO:0000256" key="3">
    <source>
        <dbReference type="ARBA" id="ARBA00023125"/>
    </source>
</evidence>
<dbReference type="Pfam" id="PF22381">
    <property type="entry name" value="Staph_reg_Sar_Rot"/>
    <property type="match status" value="1"/>
</dbReference>
<dbReference type="InterPro" id="IPR000835">
    <property type="entry name" value="HTH_MarR-typ"/>
</dbReference>
<evidence type="ECO:0000256" key="5">
    <source>
        <dbReference type="ARBA" id="ARBA00046337"/>
    </source>
</evidence>
<dbReference type="Proteomes" id="UP000623842">
    <property type="component" value="Unassembled WGS sequence"/>
</dbReference>
<dbReference type="EMBL" id="BNCK01000005">
    <property type="protein sequence ID" value="GHF94701.1"/>
    <property type="molecule type" value="Genomic_DNA"/>
</dbReference>
<keyword evidence="10" id="KW-1185">Reference proteome</keyword>
<dbReference type="PANTHER" id="PTHR42756:SF1">
    <property type="entry name" value="TRANSCRIPTIONAL REPRESSOR OF EMRAB OPERON"/>
    <property type="match status" value="1"/>
</dbReference>
<reference evidence="9" key="1">
    <citation type="journal article" date="2014" name="Int. J. Syst. Evol. Microbiol.">
        <title>Complete genome sequence of Corynebacterium casei LMG S-19264T (=DSM 44701T), isolated from a smear-ripened cheese.</title>
        <authorList>
            <consortium name="US DOE Joint Genome Institute (JGI-PGF)"/>
            <person name="Walter F."/>
            <person name="Albersmeier A."/>
            <person name="Kalinowski J."/>
            <person name="Ruckert C."/>
        </authorList>
    </citation>
    <scope>NUCLEOTIDE SEQUENCE</scope>
    <source>
        <strain evidence="9">KCTC 42731</strain>
    </source>
</reference>
<evidence type="ECO:0000313" key="9">
    <source>
        <dbReference type="EMBL" id="GHF94701.1"/>
    </source>
</evidence>
<comment type="caution">
    <text evidence="9">The sequence shown here is derived from an EMBL/GenBank/DDBJ whole genome shotgun (WGS) entry which is preliminary data.</text>
</comment>